<comment type="caution">
    <text evidence="1">The sequence shown here is derived from an EMBL/GenBank/DDBJ whole genome shotgun (WGS) entry which is preliminary data.</text>
</comment>
<dbReference type="GO" id="GO:0005634">
    <property type="term" value="C:nucleus"/>
    <property type="evidence" value="ECO:0007669"/>
    <property type="project" value="TreeGrafter"/>
</dbReference>
<gene>
    <name evidence="1" type="ORF">KXQ929_LOCUS39043</name>
</gene>
<proteinExistence type="predicted"/>
<organism evidence="1 2">
    <name type="scientific">Adineta steineri</name>
    <dbReference type="NCBI Taxonomy" id="433720"/>
    <lineage>
        <taxon>Eukaryota</taxon>
        <taxon>Metazoa</taxon>
        <taxon>Spiralia</taxon>
        <taxon>Gnathifera</taxon>
        <taxon>Rotifera</taxon>
        <taxon>Eurotatoria</taxon>
        <taxon>Bdelloidea</taxon>
        <taxon>Adinetida</taxon>
        <taxon>Adinetidae</taxon>
        <taxon>Adineta</taxon>
    </lineage>
</organism>
<dbReference type="PANTHER" id="PTHR46169">
    <property type="entry name" value="DNA REPLICATION-RELATED ELEMENT FACTOR, ISOFORM A"/>
    <property type="match status" value="1"/>
</dbReference>
<dbReference type="InterPro" id="IPR012337">
    <property type="entry name" value="RNaseH-like_sf"/>
</dbReference>
<dbReference type="Proteomes" id="UP000663868">
    <property type="component" value="Unassembled WGS sequence"/>
</dbReference>
<dbReference type="AlphaFoldDB" id="A0A820AW44"/>
<dbReference type="Gene3D" id="1.10.10.1070">
    <property type="entry name" value="Zinc finger, BED domain-containing"/>
    <property type="match status" value="1"/>
</dbReference>
<evidence type="ECO:0000313" key="2">
    <source>
        <dbReference type="Proteomes" id="UP000663868"/>
    </source>
</evidence>
<reference evidence="1" key="1">
    <citation type="submission" date="2021-02" db="EMBL/GenBank/DDBJ databases">
        <authorList>
            <person name="Nowell W R."/>
        </authorList>
    </citation>
    <scope>NUCLEOTIDE SEQUENCE</scope>
</reference>
<dbReference type="SMART" id="SM00614">
    <property type="entry name" value="ZnF_BED"/>
    <property type="match status" value="1"/>
</dbReference>
<name>A0A820AW44_9BILA</name>
<dbReference type="GO" id="GO:0006357">
    <property type="term" value="P:regulation of transcription by RNA polymerase II"/>
    <property type="evidence" value="ECO:0007669"/>
    <property type="project" value="TreeGrafter"/>
</dbReference>
<sequence length="450" mass="51761">MNSNHAMCNSSLTKDTIIQLIKNDDVFVTFVKPKKTSSSVWVNFSCIYVNNMKQNFVSCDTCKDILHYTSTDGTSCMRKHQKSCQTLNKNNQNAAFGIKEYFRPKTSQKIPTKLKDKITNATVEFVSLDTRAFELVCGDGFLYFAQTLLDVGKKLSNTQNINVVDLLPHPTTVSRNINRLYTNRKTQLIDLCKSMKSYSVVVDFWTDAHTGVSFCGIALFHLTEDLQLLVFTLGCYPYDQDNQTSLQVRQFVDSKLMEYHLSLDDSKFVVCDNENKMKSSFKVCCTRIDCSIHYLSKQVQHCFTTDTIDKVPVNCDIIQQMFRCIRRIVSHMRRAHKQSKLPRKLQSYSDTRFNGAFHTMDVFLLVFDDLAGVLDRTLMNDYMLIDKDLLVSVCSFLKPFEEVMVQLSCDTKPTIHKVLPLRQYLLQQCIINSDDQDGIQQMKKFIGNNL</sequence>
<dbReference type="EMBL" id="CAJOBB010007276">
    <property type="protein sequence ID" value="CAF4182700.1"/>
    <property type="molecule type" value="Genomic_DNA"/>
</dbReference>
<accession>A0A820AW44</accession>
<evidence type="ECO:0000313" key="1">
    <source>
        <dbReference type="EMBL" id="CAF4182700.1"/>
    </source>
</evidence>
<dbReference type="SUPFAM" id="SSF53098">
    <property type="entry name" value="Ribonuclease H-like"/>
    <property type="match status" value="1"/>
</dbReference>
<dbReference type="SUPFAM" id="SSF140996">
    <property type="entry name" value="Hermes dimerisation domain"/>
    <property type="match status" value="1"/>
</dbReference>
<dbReference type="PANTHER" id="PTHR46169:SF17">
    <property type="entry name" value="HAT C-TERMINAL DIMERISATION DOMAIN-CONTAINING PROTEIN"/>
    <property type="match status" value="1"/>
</dbReference>
<evidence type="ECO:0008006" key="3">
    <source>
        <dbReference type="Google" id="ProtNLM"/>
    </source>
</evidence>
<dbReference type="InterPro" id="IPR052717">
    <property type="entry name" value="Vacuolar_transposase_reg"/>
</dbReference>
<protein>
    <recommendedName>
        <fullName evidence="3">BED-type domain-containing protein</fullName>
    </recommendedName>
</protein>